<keyword evidence="3" id="KW-1185">Reference proteome</keyword>
<sequence length="272" mass="30506">MRFAICNEIYQGWKLEDAFEHAARTGYHGVELAPFTLAESVTDLGPAERRRIHDLARRHGLDIVGLHWLLVKPEGLHLNHPDPAIRQRTARYFVELVRCCADLGGRILVLGSPKQRSLQPGVSRAQAEEWTRATLRDAVHEAEDRGVTLCLEPLSPAETNFLNTARETIAFAQTFQSPACRILLDVKAMCTEPEPIPAIIRASWPHFAHFHANDRNLKGPGFGDVDFRPIAAALREVGYDGYVSVEVFNFDDGPDLIARKSLDYLRQTFGQS</sequence>
<feature type="domain" description="Xylose isomerase-like TIM barrel" evidence="1">
    <location>
        <begin position="19"/>
        <end position="267"/>
    </location>
</feature>
<dbReference type="AlphaFoldDB" id="A0A6M1RJ59"/>
<dbReference type="Pfam" id="PF01261">
    <property type="entry name" value="AP_endonuc_2"/>
    <property type="match status" value="1"/>
</dbReference>
<dbReference type="Gene3D" id="3.20.20.150">
    <property type="entry name" value="Divalent-metal-dependent TIM barrel enzymes"/>
    <property type="match status" value="1"/>
</dbReference>
<evidence type="ECO:0000313" key="2">
    <source>
        <dbReference type="EMBL" id="NGO39776.1"/>
    </source>
</evidence>
<dbReference type="InterPro" id="IPR013022">
    <property type="entry name" value="Xyl_isomerase-like_TIM-brl"/>
</dbReference>
<dbReference type="Proteomes" id="UP000477311">
    <property type="component" value="Unassembled WGS sequence"/>
</dbReference>
<dbReference type="InterPro" id="IPR050312">
    <property type="entry name" value="IolE/XylAMocC-like"/>
</dbReference>
<name>A0A6M1RJ59_9BACT</name>
<dbReference type="InterPro" id="IPR036237">
    <property type="entry name" value="Xyl_isomerase-like_sf"/>
</dbReference>
<comment type="caution">
    <text evidence="2">The sequence shown here is derived from an EMBL/GenBank/DDBJ whole genome shotgun (WGS) entry which is preliminary data.</text>
</comment>
<evidence type="ECO:0000313" key="3">
    <source>
        <dbReference type="Proteomes" id="UP000477311"/>
    </source>
</evidence>
<accession>A0A6M1RJ59</accession>
<organism evidence="2 3">
    <name type="scientific">Limisphaera ngatamarikiensis</name>
    <dbReference type="NCBI Taxonomy" id="1324935"/>
    <lineage>
        <taxon>Bacteria</taxon>
        <taxon>Pseudomonadati</taxon>
        <taxon>Verrucomicrobiota</taxon>
        <taxon>Verrucomicrobiia</taxon>
        <taxon>Limisphaerales</taxon>
        <taxon>Limisphaeraceae</taxon>
        <taxon>Limisphaera</taxon>
    </lineage>
</organism>
<dbReference type="PANTHER" id="PTHR12110:SF21">
    <property type="entry name" value="XYLOSE ISOMERASE-LIKE TIM BARREL DOMAIN-CONTAINING PROTEIN"/>
    <property type="match status" value="1"/>
</dbReference>
<dbReference type="PANTHER" id="PTHR12110">
    <property type="entry name" value="HYDROXYPYRUVATE ISOMERASE"/>
    <property type="match status" value="1"/>
</dbReference>
<evidence type="ECO:0000259" key="1">
    <source>
        <dbReference type="Pfam" id="PF01261"/>
    </source>
</evidence>
<keyword evidence="2" id="KW-0413">Isomerase</keyword>
<proteinExistence type="predicted"/>
<dbReference type="GO" id="GO:0016853">
    <property type="term" value="F:isomerase activity"/>
    <property type="evidence" value="ECO:0007669"/>
    <property type="project" value="UniProtKB-KW"/>
</dbReference>
<dbReference type="EMBL" id="JAAKYA010000071">
    <property type="protein sequence ID" value="NGO39776.1"/>
    <property type="molecule type" value="Genomic_DNA"/>
</dbReference>
<dbReference type="RefSeq" id="WP_165108002.1">
    <property type="nucleotide sequence ID" value="NZ_JAAKYA010000071.1"/>
</dbReference>
<dbReference type="SUPFAM" id="SSF51658">
    <property type="entry name" value="Xylose isomerase-like"/>
    <property type="match status" value="1"/>
</dbReference>
<protein>
    <submittedName>
        <fullName evidence="2">Sugar phosphate isomerase/epimerase</fullName>
    </submittedName>
</protein>
<gene>
    <name evidence="2" type="ORF">G4L39_10270</name>
</gene>
<reference evidence="2 3" key="1">
    <citation type="submission" date="2020-02" db="EMBL/GenBank/DDBJ databases">
        <title>Draft genome sequence of Limisphaera ngatamarikiensis NGM72.4T, a thermophilic Verrucomicrobia grouped in subdivision 3.</title>
        <authorList>
            <person name="Carere C.R."/>
            <person name="Steen J."/>
            <person name="Hugenholtz P."/>
            <person name="Stott M.B."/>
        </authorList>
    </citation>
    <scope>NUCLEOTIDE SEQUENCE [LARGE SCALE GENOMIC DNA]</scope>
    <source>
        <strain evidence="2 3">NGM72.4</strain>
    </source>
</reference>